<sequence length="43" mass="5079">MLTIQNGGWVYTWLSFTKKLNIPTKLNVDYTGKRIYKLRSACR</sequence>
<protein>
    <submittedName>
        <fullName evidence="1">Uncharacterized protein</fullName>
    </submittedName>
</protein>
<reference evidence="1" key="1">
    <citation type="submission" date="2014-09" db="EMBL/GenBank/DDBJ databases">
        <authorList>
            <person name="Magalhaes I.L.F."/>
            <person name="Oliveira U."/>
            <person name="Santos F.R."/>
            <person name="Vidigal T.H.D.A."/>
            <person name="Brescovit A.D."/>
            <person name="Santos A.J."/>
        </authorList>
    </citation>
    <scope>NUCLEOTIDE SEQUENCE</scope>
    <source>
        <tissue evidence="1">Shoot tissue taken approximately 20 cm above the soil surface</tissue>
    </source>
</reference>
<name>A0A0A9CBP8_ARUDO</name>
<proteinExistence type="predicted"/>
<accession>A0A0A9CBP8</accession>
<reference evidence="1" key="2">
    <citation type="journal article" date="2015" name="Data Brief">
        <title>Shoot transcriptome of the giant reed, Arundo donax.</title>
        <authorList>
            <person name="Barrero R.A."/>
            <person name="Guerrero F.D."/>
            <person name="Moolhuijzen P."/>
            <person name="Goolsby J.A."/>
            <person name="Tidwell J."/>
            <person name="Bellgard S.E."/>
            <person name="Bellgard M.I."/>
        </authorList>
    </citation>
    <scope>NUCLEOTIDE SEQUENCE</scope>
    <source>
        <tissue evidence="1">Shoot tissue taken approximately 20 cm above the soil surface</tissue>
    </source>
</reference>
<evidence type="ECO:0000313" key="1">
    <source>
        <dbReference type="EMBL" id="JAD70825.1"/>
    </source>
</evidence>
<dbReference type="AlphaFoldDB" id="A0A0A9CBP8"/>
<dbReference type="EMBL" id="GBRH01227070">
    <property type="protein sequence ID" value="JAD70825.1"/>
    <property type="molecule type" value="Transcribed_RNA"/>
</dbReference>
<organism evidence="1">
    <name type="scientific">Arundo donax</name>
    <name type="common">Giant reed</name>
    <name type="synonym">Donax arundinaceus</name>
    <dbReference type="NCBI Taxonomy" id="35708"/>
    <lineage>
        <taxon>Eukaryota</taxon>
        <taxon>Viridiplantae</taxon>
        <taxon>Streptophyta</taxon>
        <taxon>Embryophyta</taxon>
        <taxon>Tracheophyta</taxon>
        <taxon>Spermatophyta</taxon>
        <taxon>Magnoliopsida</taxon>
        <taxon>Liliopsida</taxon>
        <taxon>Poales</taxon>
        <taxon>Poaceae</taxon>
        <taxon>PACMAD clade</taxon>
        <taxon>Arundinoideae</taxon>
        <taxon>Arundineae</taxon>
        <taxon>Arundo</taxon>
    </lineage>
</organism>